<dbReference type="OrthoDB" id="9774928at2"/>
<organism evidence="4 5">
    <name type="scientific">Solihabitans fulvus</name>
    <dbReference type="NCBI Taxonomy" id="1892852"/>
    <lineage>
        <taxon>Bacteria</taxon>
        <taxon>Bacillati</taxon>
        <taxon>Actinomycetota</taxon>
        <taxon>Actinomycetes</taxon>
        <taxon>Pseudonocardiales</taxon>
        <taxon>Pseudonocardiaceae</taxon>
        <taxon>Solihabitans</taxon>
    </lineage>
</organism>
<dbReference type="PROSITE" id="PS51257">
    <property type="entry name" value="PROKAR_LIPOPROTEIN"/>
    <property type="match status" value="1"/>
</dbReference>
<dbReference type="InterPro" id="IPR024516">
    <property type="entry name" value="Mce_C"/>
</dbReference>
<feature type="domain" description="Mce/MlaD" evidence="2">
    <location>
        <begin position="38"/>
        <end position="114"/>
    </location>
</feature>
<evidence type="ECO:0000313" key="4">
    <source>
        <dbReference type="EMBL" id="KAA2250177.1"/>
    </source>
</evidence>
<dbReference type="InterPro" id="IPR003399">
    <property type="entry name" value="Mce/MlaD"/>
</dbReference>
<dbReference type="NCBIfam" id="TIGR00996">
    <property type="entry name" value="Mtu_fam_mce"/>
    <property type="match status" value="1"/>
</dbReference>
<dbReference type="AlphaFoldDB" id="A0A5B2WJD7"/>
<name>A0A5B2WJD7_9PSEU</name>
<dbReference type="EMBL" id="VUOB01000093">
    <property type="protein sequence ID" value="KAA2250177.1"/>
    <property type="molecule type" value="Genomic_DNA"/>
</dbReference>
<dbReference type="GO" id="GO:0005576">
    <property type="term" value="C:extracellular region"/>
    <property type="evidence" value="ECO:0007669"/>
    <property type="project" value="TreeGrafter"/>
</dbReference>
<dbReference type="Pfam" id="PF11887">
    <property type="entry name" value="Mce4_CUP1"/>
    <property type="match status" value="1"/>
</dbReference>
<feature type="compositionally biased region" description="Pro residues" evidence="1">
    <location>
        <begin position="404"/>
        <end position="414"/>
    </location>
</feature>
<feature type="compositionally biased region" description="Low complexity" evidence="1">
    <location>
        <begin position="345"/>
        <end position="362"/>
    </location>
</feature>
<evidence type="ECO:0000259" key="3">
    <source>
        <dbReference type="Pfam" id="PF11887"/>
    </source>
</evidence>
<dbReference type="Pfam" id="PF02470">
    <property type="entry name" value="MlaD"/>
    <property type="match status" value="1"/>
</dbReference>
<feature type="compositionally biased region" description="Pro residues" evidence="1">
    <location>
        <begin position="331"/>
        <end position="344"/>
    </location>
</feature>
<reference evidence="4 5" key="2">
    <citation type="submission" date="2019-09" db="EMBL/GenBank/DDBJ databases">
        <authorList>
            <person name="Jin C."/>
        </authorList>
    </citation>
    <scope>NUCLEOTIDE SEQUENCE [LARGE SCALE GENOMIC DNA]</scope>
    <source>
        <strain evidence="4 5">AN110305</strain>
    </source>
</reference>
<dbReference type="Proteomes" id="UP000323454">
    <property type="component" value="Unassembled WGS sequence"/>
</dbReference>
<accession>A0A5B2WJD7</accession>
<sequence>MRRLALALLAVLAVAGCGPFGGAYNLPLPGGADLGGHPYVVRAQFRNVLDLVPQAGVKVNDVTVGKVTAITLLHGPWTAEVTLAVNGDVRLPATASAALRQSSLLGEKYVELVAPPDGAGQPPLADGAVIPVERTSRSVEVEEVFGALSMLLNGGGVQQLQDISRELSTVSSGNESQLRTLLATVTDFAGRLDAHRGDITRALDGLNRLAATLDGQKDAFAHVLDTIGPGLDVLDQQRGQLVDMLRALENLSGVAVDTVRRSKDDLVADLTALTPTLRKLAEAGANLPASLQLLFTFPFTDFGAKSLRGDFVNMYIKFDLGSLVSNLLPDPAAPQPGVPQPGAPPTTDSPTTEQPTTEPPATGDAPPLPLPTTEPPITSTTPPVGTTTVQPSTGQPPSSEQPPSSSPTPPPGSSAPPSTTGSG</sequence>
<feature type="domain" description="Mammalian cell entry C-terminal" evidence="3">
    <location>
        <begin position="122"/>
        <end position="292"/>
    </location>
</feature>
<evidence type="ECO:0000259" key="2">
    <source>
        <dbReference type="Pfam" id="PF02470"/>
    </source>
</evidence>
<dbReference type="PRINTS" id="PR01217">
    <property type="entry name" value="PRICHEXTENSN"/>
</dbReference>
<keyword evidence="5" id="KW-1185">Reference proteome</keyword>
<feature type="region of interest" description="Disordered" evidence="1">
    <location>
        <begin position="331"/>
        <end position="423"/>
    </location>
</feature>
<dbReference type="PANTHER" id="PTHR33371:SF15">
    <property type="entry name" value="LIPOPROTEIN LPRN"/>
    <property type="match status" value="1"/>
</dbReference>
<protein>
    <submittedName>
        <fullName evidence="4">MCE family protein</fullName>
    </submittedName>
</protein>
<evidence type="ECO:0000256" key="1">
    <source>
        <dbReference type="SAM" id="MobiDB-lite"/>
    </source>
</evidence>
<dbReference type="RefSeq" id="WP_149854996.1">
    <property type="nucleotide sequence ID" value="NZ_VUOB01000093.1"/>
</dbReference>
<reference evidence="4 5" key="1">
    <citation type="submission" date="2019-09" db="EMBL/GenBank/DDBJ databases">
        <title>Goodfellowia gen. nov., a new genus of the Pseudonocardineae related to Actinoalloteichus, containing Goodfellowia coeruleoviolacea gen. nov., comb. nov. gen. nov., comb. nov.</title>
        <authorList>
            <person name="Labeda D."/>
        </authorList>
    </citation>
    <scope>NUCLEOTIDE SEQUENCE [LARGE SCALE GENOMIC DNA]</scope>
    <source>
        <strain evidence="4 5">AN110305</strain>
    </source>
</reference>
<dbReference type="PANTHER" id="PTHR33371">
    <property type="entry name" value="INTERMEMBRANE PHOSPHOLIPID TRANSPORT SYSTEM BINDING PROTEIN MLAD-RELATED"/>
    <property type="match status" value="1"/>
</dbReference>
<feature type="compositionally biased region" description="Low complexity" evidence="1">
    <location>
        <begin position="375"/>
        <end position="403"/>
    </location>
</feature>
<dbReference type="InterPro" id="IPR052336">
    <property type="entry name" value="MlaD_Phospholipid_Transporter"/>
</dbReference>
<comment type="caution">
    <text evidence="4">The sequence shown here is derived from an EMBL/GenBank/DDBJ whole genome shotgun (WGS) entry which is preliminary data.</text>
</comment>
<dbReference type="InterPro" id="IPR005693">
    <property type="entry name" value="Mce"/>
</dbReference>
<proteinExistence type="predicted"/>
<evidence type="ECO:0000313" key="5">
    <source>
        <dbReference type="Proteomes" id="UP000323454"/>
    </source>
</evidence>
<gene>
    <name evidence="4" type="ORF">F0L68_39230</name>
</gene>